<dbReference type="Proteomes" id="UP000193920">
    <property type="component" value="Unassembled WGS sequence"/>
</dbReference>
<dbReference type="STRING" id="1754190.A0A1Y2EP38"/>
<dbReference type="AlphaFoldDB" id="A0A1Y2EP38"/>
<dbReference type="InterPro" id="IPR038595">
    <property type="entry name" value="LOR_sf"/>
</dbReference>
<accession>A0A1Y2EP38</accession>
<organism evidence="2 3">
    <name type="scientific">Neocallimastix californiae</name>
    <dbReference type="NCBI Taxonomy" id="1754190"/>
    <lineage>
        <taxon>Eukaryota</taxon>
        <taxon>Fungi</taxon>
        <taxon>Fungi incertae sedis</taxon>
        <taxon>Chytridiomycota</taxon>
        <taxon>Chytridiomycota incertae sedis</taxon>
        <taxon>Neocallimastigomycetes</taxon>
        <taxon>Neocallimastigales</taxon>
        <taxon>Neocallimastigaceae</taxon>
        <taxon>Neocallimastix</taxon>
    </lineage>
</organism>
<dbReference type="InterPro" id="IPR025659">
    <property type="entry name" value="Tubby-like_C"/>
</dbReference>
<dbReference type="EMBL" id="MCOG01000034">
    <property type="protein sequence ID" value="ORY73351.1"/>
    <property type="molecule type" value="Genomic_DNA"/>
</dbReference>
<dbReference type="InterPro" id="IPR007612">
    <property type="entry name" value="LOR"/>
</dbReference>
<comment type="caution">
    <text evidence="2">The sequence shown here is derived from an EMBL/GenBank/DDBJ whole genome shotgun (WGS) entry which is preliminary data.</text>
</comment>
<name>A0A1Y2EP38_9FUNG</name>
<proteinExistence type="inferred from homology"/>
<dbReference type="OrthoDB" id="97518at2759"/>
<evidence type="ECO:0000313" key="3">
    <source>
        <dbReference type="Proteomes" id="UP000193920"/>
    </source>
</evidence>
<keyword evidence="3" id="KW-1185">Reference proteome</keyword>
<dbReference type="PANTHER" id="PTHR31087:SF161">
    <property type="entry name" value="TUBBY C 2 FAMILY PROTEIN"/>
    <property type="match status" value="1"/>
</dbReference>
<reference evidence="2 3" key="1">
    <citation type="submission" date="2016-08" db="EMBL/GenBank/DDBJ databases">
        <title>A Parts List for Fungal Cellulosomes Revealed by Comparative Genomics.</title>
        <authorList>
            <consortium name="DOE Joint Genome Institute"/>
            <person name="Haitjema C.H."/>
            <person name="Gilmore S.P."/>
            <person name="Henske J.K."/>
            <person name="Solomon K.V."/>
            <person name="De Groot R."/>
            <person name="Kuo A."/>
            <person name="Mondo S.J."/>
            <person name="Salamov A.A."/>
            <person name="Labutti K."/>
            <person name="Zhao Z."/>
            <person name="Chiniquy J."/>
            <person name="Barry K."/>
            <person name="Brewer H.M."/>
            <person name="Purvine S.O."/>
            <person name="Wright A.T."/>
            <person name="Boxma B."/>
            <person name="Van Alen T."/>
            <person name="Hackstein J.H."/>
            <person name="Baker S.E."/>
            <person name="Grigoriev I.V."/>
            <person name="O'Malley M.A."/>
        </authorList>
    </citation>
    <scope>NUCLEOTIDE SEQUENCE [LARGE SCALE GENOMIC DNA]</scope>
    <source>
        <strain evidence="2 3">G1</strain>
    </source>
</reference>
<dbReference type="Gene3D" id="2.40.160.200">
    <property type="entry name" value="LURP1-related"/>
    <property type="match status" value="1"/>
</dbReference>
<evidence type="ECO:0000256" key="1">
    <source>
        <dbReference type="ARBA" id="ARBA00005437"/>
    </source>
</evidence>
<sequence>MLNFKNYLSTEIRSPPNPIAAIDSRFIFQQPVTLILKEKEALFKEDNFTIKDKNGVSFFQCNGKEFAIKDKKIIYDLYGKPIFNIKQDQQYKMRHNIYSEDTSNIIATVTPKSAFNLRKFPIEFTNLVTGQKDSINIKCDMFGYTGGMYYGKEKEGAPMICKILKNNVNTPTRSENYSIEIAPGVDIAFMVACTICFNEYRNESEKK</sequence>
<evidence type="ECO:0000313" key="2">
    <source>
        <dbReference type="EMBL" id="ORY73351.1"/>
    </source>
</evidence>
<comment type="similarity">
    <text evidence="1">Belongs to the LOR family.</text>
</comment>
<dbReference type="SUPFAM" id="SSF54518">
    <property type="entry name" value="Tubby C-terminal domain-like"/>
    <property type="match status" value="1"/>
</dbReference>
<protein>
    <recommendedName>
        <fullName evidence="4">DUF567-domain-containing protein</fullName>
    </recommendedName>
</protein>
<gene>
    <name evidence="2" type="ORF">LY90DRAFT_699686</name>
</gene>
<evidence type="ECO:0008006" key="4">
    <source>
        <dbReference type="Google" id="ProtNLM"/>
    </source>
</evidence>
<dbReference type="PANTHER" id="PTHR31087">
    <property type="match status" value="1"/>
</dbReference>
<dbReference type="Pfam" id="PF04525">
    <property type="entry name" value="LOR"/>
    <property type="match status" value="1"/>
</dbReference>